<sequence>MSRDKATQLPARSASLYRCMRHSGRDDTGRCASAANSTFILFITGRGGESVGAAPAPGGQG</sequence>
<evidence type="ECO:0000313" key="1">
    <source>
        <dbReference type="EMBL" id="BAM20165.1"/>
    </source>
</evidence>
<dbReference type="AlphaFoldDB" id="I4DQH5"/>
<name>I4DQH5_PAPXU</name>
<organism evidence="1">
    <name type="scientific">Papilio xuthus</name>
    <name type="common">Asian swallowtail butterfly</name>
    <dbReference type="NCBI Taxonomy" id="66420"/>
    <lineage>
        <taxon>Eukaryota</taxon>
        <taxon>Metazoa</taxon>
        <taxon>Ecdysozoa</taxon>
        <taxon>Arthropoda</taxon>
        <taxon>Hexapoda</taxon>
        <taxon>Insecta</taxon>
        <taxon>Pterygota</taxon>
        <taxon>Neoptera</taxon>
        <taxon>Endopterygota</taxon>
        <taxon>Lepidoptera</taxon>
        <taxon>Glossata</taxon>
        <taxon>Ditrysia</taxon>
        <taxon>Papilionoidea</taxon>
        <taxon>Papilionidae</taxon>
        <taxon>Papilioninae</taxon>
        <taxon>Papilio</taxon>
    </lineage>
</organism>
<protein>
    <submittedName>
        <fullName evidence="1">Uncharacterized protein</fullName>
    </submittedName>
</protein>
<proteinExistence type="evidence at transcript level"/>
<dbReference type="EMBL" id="AK404150">
    <property type="protein sequence ID" value="BAM20165.1"/>
    <property type="molecule type" value="mRNA"/>
</dbReference>
<reference evidence="1" key="1">
    <citation type="journal article" date="2012" name="BMC Biol.">
        <title>Comprehensive microarray-based analysis for stage-specific larval camouflage pattern-associated genes in the swallowtail butterfly, Papilio xuthus.</title>
        <authorList>
            <person name="Futahashi R."/>
            <person name="Shirataki H."/>
            <person name="Narita T."/>
            <person name="Mita K."/>
            <person name="Fujiwara H."/>
        </authorList>
    </citation>
    <scope>NUCLEOTIDE SEQUENCE</scope>
    <source>
        <tissue evidence="1">Epidermis</tissue>
    </source>
</reference>
<accession>I4DQH5</accession>